<name>A0A8J4HAX7_9PROT</name>
<dbReference type="GO" id="GO:0016740">
    <property type="term" value="F:transferase activity"/>
    <property type="evidence" value="ECO:0007669"/>
    <property type="project" value="UniProtKB-KW"/>
</dbReference>
<dbReference type="InterPro" id="IPR023606">
    <property type="entry name" value="CoA-Trfase_III_dom_1_sf"/>
</dbReference>
<dbReference type="Gene3D" id="3.40.50.10540">
    <property type="entry name" value="Crotonobetainyl-coa:carnitine coa-transferase, domain 1"/>
    <property type="match status" value="3"/>
</dbReference>
<protein>
    <submittedName>
        <fullName evidence="3">CoA transferase</fullName>
    </submittedName>
</protein>
<evidence type="ECO:0000313" key="3">
    <source>
        <dbReference type="EMBL" id="HGC43524.1"/>
    </source>
</evidence>
<dbReference type="SUPFAM" id="SSF89796">
    <property type="entry name" value="CoA-transferase family III (CaiB/BaiF)"/>
    <property type="match status" value="2"/>
</dbReference>
<dbReference type="InterPro" id="IPR050509">
    <property type="entry name" value="CoA-transferase_III"/>
</dbReference>
<dbReference type="EMBL" id="DTQM01000190">
    <property type="protein sequence ID" value="HGC43524.1"/>
    <property type="molecule type" value="Genomic_DNA"/>
</dbReference>
<gene>
    <name evidence="3" type="ORF">ENY07_09950</name>
</gene>
<accession>A0A8J4HAX7</accession>
<dbReference type="AlphaFoldDB" id="A0A8J4HAX7"/>
<dbReference type="Gene3D" id="3.30.1540.10">
    <property type="entry name" value="formyl-coa transferase, domain 3"/>
    <property type="match status" value="2"/>
</dbReference>
<comment type="caution">
    <text evidence="3">The sequence shown here is derived from an EMBL/GenBank/DDBJ whole genome shotgun (WGS) entry which is preliminary data.</text>
</comment>
<reference evidence="3" key="1">
    <citation type="journal article" date="2020" name="mSystems">
        <title>Genome- and Community-Level Interaction Insights into Carbon Utilization and Element Cycling Functions of Hydrothermarchaeota in Hydrothermal Sediment.</title>
        <authorList>
            <person name="Zhou Z."/>
            <person name="Liu Y."/>
            <person name="Xu W."/>
            <person name="Pan J."/>
            <person name="Luo Z.H."/>
            <person name="Li M."/>
        </authorList>
    </citation>
    <scope>NUCLEOTIDE SEQUENCE</scope>
    <source>
        <strain evidence="3">SpSt-997</strain>
    </source>
</reference>
<dbReference type="Pfam" id="PF02515">
    <property type="entry name" value="CoA_transf_3"/>
    <property type="match status" value="2"/>
</dbReference>
<dbReference type="InterPro" id="IPR044855">
    <property type="entry name" value="CoA-Trfase_III_dom3_sf"/>
</dbReference>
<feature type="region of interest" description="Disordered" evidence="2">
    <location>
        <begin position="334"/>
        <end position="355"/>
    </location>
</feature>
<evidence type="ECO:0000256" key="1">
    <source>
        <dbReference type="ARBA" id="ARBA00022679"/>
    </source>
</evidence>
<sequence>MPEALAGIRILECGDLPAAGYSARLFADFGAEVTKIMPANHAVADGDYARAAEAFLNFGKRRVIAPDGLPGGFDLCLAGALDGATLDALAHAPPAPVLIDVTWFGRSGPYADFRGSDLVCRALAGLVQPAGPVEGPPLAIADFQAAIIGGLVAFSAALAALLEGPAGETRIVEVSVQEAAIALAELQTADSWMQGVRQPRIGRNRFTPTYPLGIYRAADGWIGVTLVTPAQWAAFCGLLGLDDLANDPTLVTGAERLAQAARLEARFLPKLAEKPAAHWCAEGRARRLPIVVVPTLEALLADPALAARGAIVPIHDADGTYFLGPGAPLRLGATPPRRGGRVSGIEPAASSPAMPHPRAPLADMTIIDLSMGWAGPLASRMLADLGAEVIKVEACRYPDWWRGVDHRPAVFAERRYEKTGRFNALNRNKRGITLDLTTAEGVALIKRLVAKADAVIENYAADVLPKLGLDYAALRAVNPSLVMLSMCAFGAGSDRRDLRAYGSTLEQASGLPSLLLAPDGSPTMSHIAYGDAIGGLNGASALLVALRHRAATGEGQWIDLAQVECLLPHLAPWLMGASRGEELPRAANLHPAQAPHGLFRCAGEDAWLALSIVDNVMWRACAEVIGRPDLAALELSARRAREVELEAAISAWTVRREADVAMVELQRAGVAAGVARAPFDLFTDPHLVARGFWQWVERAWIGRFPQASLPIREHGAPLPVRLPAPTLGADTEAVLREKLGIDDAHLAALRAREIIGTEALPPRPRAVREIT</sequence>
<keyword evidence="1 3" id="KW-0808">Transferase</keyword>
<dbReference type="InterPro" id="IPR003673">
    <property type="entry name" value="CoA-Trfase_fam_III"/>
</dbReference>
<dbReference type="PANTHER" id="PTHR48228:SF6">
    <property type="entry name" value="L-CARNITINE COA-TRANSFERASE"/>
    <property type="match status" value="1"/>
</dbReference>
<dbReference type="PANTHER" id="PTHR48228">
    <property type="entry name" value="SUCCINYL-COA--D-CITRAMALATE COA-TRANSFERASE"/>
    <property type="match status" value="1"/>
</dbReference>
<proteinExistence type="predicted"/>
<evidence type="ECO:0000256" key="2">
    <source>
        <dbReference type="SAM" id="MobiDB-lite"/>
    </source>
</evidence>
<organism evidence="3">
    <name type="scientific">Acidicaldus sp</name>
    <dbReference type="NCBI Taxonomy" id="1872105"/>
    <lineage>
        <taxon>Bacteria</taxon>
        <taxon>Pseudomonadati</taxon>
        <taxon>Pseudomonadota</taxon>
        <taxon>Alphaproteobacteria</taxon>
        <taxon>Acetobacterales</taxon>
        <taxon>Acetobacteraceae</taxon>
        <taxon>Acidicaldus</taxon>
    </lineage>
</organism>